<proteinExistence type="predicted"/>
<dbReference type="InterPro" id="IPR010006">
    <property type="entry name" value="Phage_P4_Psu"/>
</dbReference>
<dbReference type="EMBL" id="HM236454">
    <property type="protein sequence ID" value="ADR67007.1"/>
    <property type="molecule type" value="Genomic_DNA"/>
</dbReference>
<name>E5F8U5_KLEPN</name>
<organism evidence="1">
    <name type="scientific">Klebsiella pneumoniae subsp. pneumoniae</name>
    <dbReference type="NCBI Taxonomy" id="72407"/>
    <lineage>
        <taxon>Bacteria</taxon>
        <taxon>Pseudomonadati</taxon>
        <taxon>Pseudomonadota</taxon>
        <taxon>Gammaproteobacteria</taxon>
        <taxon>Enterobacterales</taxon>
        <taxon>Enterobacteriaceae</taxon>
        <taxon>Klebsiella/Raoultella group</taxon>
        <taxon>Klebsiella</taxon>
        <taxon>Klebsiella pneumoniae complex</taxon>
    </lineage>
</organism>
<dbReference type="Gene3D" id="1.20.58.1090">
    <property type="entry name" value="Phage polarity suppression protein monomer"/>
    <property type="match status" value="1"/>
</dbReference>
<dbReference type="Pfam" id="PF07455">
    <property type="entry name" value="Psu"/>
    <property type="match status" value="1"/>
</dbReference>
<evidence type="ECO:0000313" key="1">
    <source>
        <dbReference type="EMBL" id="ADR67007.1"/>
    </source>
</evidence>
<reference evidence="1" key="1">
    <citation type="journal article" date="2011" name="J. Microbiol. Methods">
        <title>Expansion of the known Klebsiella pneumoniae species gene pool by characterization of novel alien DNA islands integrated into tmRNA gene sites.</title>
        <authorList>
            <person name="Zhang J."/>
            <person name="van Aartsen J.J."/>
            <person name="Jiang X."/>
            <person name="Shao Y."/>
            <person name="Tai C."/>
            <person name="He X."/>
            <person name="Tan Z."/>
            <person name="Deng Z."/>
            <person name="Jia S."/>
            <person name="Rajakumar K."/>
            <person name="Ou H.Y."/>
        </authorList>
    </citation>
    <scope>NUCLEOTIDE SEQUENCE</scope>
    <source>
        <strain evidence="1">HS04063</strain>
    </source>
</reference>
<protein>
    <submittedName>
        <fullName evidence="1">Phage polarity suppression protein</fullName>
    </submittedName>
</protein>
<dbReference type="AlphaFoldDB" id="E5F8U5"/>
<sequence length="236" mass="26323">MARVCHSAPGRALPSHIQTVQHDAPGGMPARCCCRRLSTGHVQRPALRSGCHIPAPAPGGPRVRYGRFSAHRSAWHPRHGKRRARCGYRCRCIPGRMQTLRDIIDVKKWEINQAAGRYIRAHEAVQRISIRNRLNDFMQAHGTELAATLAPELMGLSQQPALLTGHALDRSAHYLREALSVWLSTGEEINYAAEDSDILTAIGFRPDAASRVDNQEKYTPAQSLIYARRRTELAGR</sequence>
<accession>E5F8U5</accession>